<sequence length="244" mass="25619">MRSSDVSLVPLDAAGRAAAALAGRDSPRPAIDSANQVLADNAATINAALALGADRIRDQLLISAEQLSRTLATADWSWCDQLTRASLALGRLTQERIRALDGINLTVDTAALNRLLDDLDTWRDLTREQRDQALDAAQTACATMATAPGGDVLPDDLAAAVCDIADAEIDYHPVTVNRQVFIVFVGAVVLPSLMTLSFSSPAEGIMSKGIEVGALAVLAAQAAGALWDRRNDGQGGNQSISQDD</sequence>
<accession>A0A117QC61</accession>
<dbReference type="EMBL" id="LMWP01000035">
    <property type="protein sequence ID" value="KUN20261.1"/>
    <property type="molecule type" value="Genomic_DNA"/>
</dbReference>
<gene>
    <name evidence="1" type="ORF">AQJ11_29040</name>
</gene>
<reference evidence="1 2" key="1">
    <citation type="submission" date="2015-10" db="EMBL/GenBank/DDBJ databases">
        <title>Draft genome sequence of Streptomyces corchorusii DSM 40340, type strain for the species Streptomyces corchorusii.</title>
        <authorList>
            <person name="Ruckert C."/>
            <person name="Winkler A."/>
            <person name="Kalinowski J."/>
            <person name="Kampfer P."/>
            <person name="Glaeser S."/>
        </authorList>
    </citation>
    <scope>NUCLEOTIDE SEQUENCE [LARGE SCALE GENOMIC DNA]</scope>
    <source>
        <strain evidence="1 2">DSM 40340</strain>
    </source>
</reference>
<dbReference type="AlphaFoldDB" id="A0A117QC61"/>
<dbReference type="Proteomes" id="UP000053398">
    <property type="component" value="Unassembled WGS sequence"/>
</dbReference>
<evidence type="ECO:0000313" key="2">
    <source>
        <dbReference type="Proteomes" id="UP000053398"/>
    </source>
</evidence>
<evidence type="ECO:0000313" key="1">
    <source>
        <dbReference type="EMBL" id="KUN20261.1"/>
    </source>
</evidence>
<name>A0A117QC61_STRCK</name>
<comment type="caution">
    <text evidence="1">The sequence shown here is derived from an EMBL/GenBank/DDBJ whole genome shotgun (WGS) entry which is preliminary data.</text>
</comment>
<proteinExistence type="predicted"/>
<keyword evidence="2" id="KW-1185">Reference proteome</keyword>
<protein>
    <submittedName>
        <fullName evidence="1">Uncharacterized protein</fullName>
    </submittedName>
</protein>
<organism evidence="1 2">
    <name type="scientific">Streptomyces corchorusii</name>
    <name type="common">Streptomyces chibaensis</name>
    <dbReference type="NCBI Taxonomy" id="1903"/>
    <lineage>
        <taxon>Bacteria</taxon>
        <taxon>Bacillati</taxon>
        <taxon>Actinomycetota</taxon>
        <taxon>Actinomycetes</taxon>
        <taxon>Kitasatosporales</taxon>
        <taxon>Streptomycetaceae</taxon>
        <taxon>Streptomyces</taxon>
    </lineage>
</organism>
<dbReference type="RefSeq" id="WP_059265127.1">
    <property type="nucleotide sequence ID" value="NZ_KQ948362.1"/>
</dbReference>